<evidence type="ECO:0000313" key="3">
    <source>
        <dbReference type="Proteomes" id="UP001597018"/>
    </source>
</evidence>
<dbReference type="SUPFAM" id="SSF52540">
    <property type="entry name" value="P-loop containing nucleoside triphosphate hydrolases"/>
    <property type="match status" value="1"/>
</dbReference>
<dbReference type="Gene3D" id="3.40.50.300">
    <property type="entry name" value="P-loop containing nucleotide triphosphate hydrolases"/>
    <property type="match status" value="1"/>
</dbReference>
<gene>
    <name evidence="2" type="ORF">ACFQ16_30330</name>
</gene>
<dbReference type="PANTHER" id="PTHR47691:SF3">
    <property type="entry name" value="HTH-TYPE TRANSCRIPTIONAL REGULATOR RV0890C-RELATED"/>
    <property type="match status" value="1"/>
</dbReference>
<accession>A0ABW3G065</accession>
<dbReference type="EMBL" id="JBHTIW010000057">
    <property type="protein sequence ID" value="MFD0924062.1"/>
    <property type="molecule type" value="Genomic_DNA"/>
</dbReference>
<dbReference type="PANTHER" id="PTHR47691">
    <property type="entry name" value="REGULATOR-RELATED"/>
    <property type="match status" value="1"/>
</dbReference>
<reference evidence="3" key="1">
    <citation type="journal article" date="2019" name="Int. J. Syst. Evol. Microbiol.">
        <title>The Global Catalogue of Microorganisms (GCM) 10K type strain sequencing project: providing services to taxonomists for standard genome sequencing and annotation.</title>
        <authorList>
            <consortium name="The Broad Institute Genomics Platform"/>
            <consortium name="The Broad Institute Genome Sequencing Center for Infectious Disease"/>
            <person name="Wu L."/>
            <person name="Ma J."/>
        </authorList>
    </citation>
    <scope>NUCLEOTIDE SEQUENCE [LARGE SCALE GENOMIC DNA]</scope>
    <source>
        <strain evidence="3">CCUG 56401</strain>
    </source>
</reference>
<sequence>MNSNTGDVQGGLVQAGRVDQLLLQFGGGARPPRPDMLPLDPAFIGFANRTAELDALDRHLDEADEAGRPLIAVLSGMPGVGKTMTALRWAHRVKDRFPDGVLVGEIGGSDRPRTPAEVLGTFLPQLGLADVPAGEQERVAAFRNLTTSRRMLVVLDDAATSAQVLALLPSSAASAVLVTSRRELPFLGGGVVPLPLAPFEEDAALRLLSAAVSEPDAEPALRKLSAACGRLPMALQIAAAGLRGRSSISSYVDRVVADLLDRLEVDGERLLRAQFESAYRDLPDELRRA</sequence>
<dbReference type="InterPro" id="IPR027417">
    <property type="entry name" value="P-loop_NTPase"/>
</dbReference>
<dbReference type="InterPro" id="IPR002182">
    <property type="entry name" value="NB-ARC"/>
</dbReference>
<dbReference type="PRINTS" id="PR00364">
    <property type="entry name" value="DISEASERSIST"/>
</dbReference>
<evidence type="ECO:0000259" key="1">
    <source>
        <dbReference type="Pfam" id="PF00931"/>
    </source>
</evidence>
<dbReference type="Proteomes" id="UP001597018">
    <property type="component" value="Unassembled WGS sequence"/>
</dbReference>
<dbReference type="Pfam" id="PF00931">
    <property type="entry name" value="NB-ARC"/>
    <property type="match status" value="1"/>
</dbReference>
<proteinExistence type="predicted"/>
<keyword evidence="3" id="KW-1185">Reference proteome</keyword>
<comment type="caution">
    <text evidence="2">The sequence shown here is derived from an EMBL/GenBank/DDBJ whole genome shotgun (WGS) entry which is preliminary data.</text>
</comment>
<protein>
    <submittedName>
        <fullName evidence="2">NB-ARC domain-containing protein</fullName>
    </submittedName>
</protein>
<name>A0ABW3G065_9PSEU</name>
<organism evidence="2 3">
    <name type="scientific">Saccharopolyspora rosea</name>
    <dbReference type="NCBI Taxonomy" id="524884"/>
    <lineage>
        <taxon>Bacteria</taxon>
        <taxon>Bacillati</taxon>
        <taxon>Actinomycetota</taxon>
        <taxon>Actinomycetes</taxon>
        <taxon>Pseudonocardiales</taxon>
        <taxon>Pseudonocardiaceae</taxon>
        <taxon>Saccharopolyspora</taxon>
    </lineage>
</organism>
<dbReference type="RefSeq" id="WP_345600700.1">
    <property type="nucleotide sequence ID" value="NZ_BAABLT010000013.1"/>
</dbReference>
<feature type="domain" description="NB-ARC" evidence="1">
    <location>
        <begin position="51"/>
        <end position="213"/>
    </location>
</feature>
<evidence type="ECO:0000313" key="2">
    <source>
        <dbReference type="EMBL" id="MFD0924062.1"/>
    </source>
</evidence>